<sequence length="231" mass="27162">MSTILTIAPGENRHPLSFFCDEDAEFLSFPTIYCGQRWKKTHQIPVHYSEMCKWEIRNVDRRVATCVPNLFFKLKKIQIQQITEKVSLAIRRCKLKGNKYTASDILKDTKHEKLIKLDEGYHIFRSLRNSPPYLNKRKKDLIAMIRQLGYPTYFVSLSAADTRWLDLIKVLGKLIDNKCYSDEELMDLDWSTKTRLIKADPVSCVRYFDHRLQVFITDVLKSNLHPIGKNY</sequence>
<reference evidence="2" key="1">
    <citation type="submission" date="2021-10" db="EMBL/GenBank/DDBJ databases">
        <title>Tropical sea cucumber genome reveals ecological adaptation and Cuvierian tubules defense mechanism.</title>
        <authorList>
            <person name="Chen T."/>
        </authorList>
    </citation>
    <scope>NUCLEOTIDE SEQUENCE</scope>
    <source>
        <strain evidence="2">Nanhai2018</strain>
        <tissue evidence="2">Muscle</tissue>
    </source>
</reference>
<name>A0A9Q1HKF9_HOLLE</name>
<dbReference type="AlphaFoldDB" id="A0A9Q1HKF9"/>
<evidence type="ECO:0000313" key="3">
    <source>
        <dbReference type="Proteomes" id="UP001152320"/>
    </source>
</evidence>
<evidence type="ECO:0000313" key="2">
    <source>
        <dbReference type="EMBL" id="KAJ8049155.1"/>
    </source>
</evidence>
<accession>A0A9Q1HKF9</accession>
<dbReference type="EMBL" id="JAIZAY010000001">
    <property type="protein sequence ID" value="KAJ8049155.1"/>
    <property type="molecule type" value="Genomic_DNA"/>
</dbReference>
<dbReference type="OrthoDB" id="10067861at2759"/>
<organism evidence="2 3">
    <name type="scientific">Holothuria leucospilota</name>
    <name type="common">Black long sea cucumber</name>
    <name type="synonym">Mertensiothuria leucospilota</name>
    <dbReference type="NCBI Taxonomy" id="206669"/>
    <lineage>
        <taxon>Eukaryota</taxon>
        <taxon>Metazoa</taxon>
        <taxon>Echinodermata</taxon>
        <taxon>Eleutherozoa</taxon>
        <taxon>Echinozoa</taxon>
        <taxon>Holothuroidea</taxon>
        <taxon>Aspidochirotacea</taxon>
        <taxon>Aspidochirotida</taxon>
        <taxon>Holothuriidae</taxon>
        <taxon>Holothuria</taxon>
    </lineage>
</organism>
<evidence type="ECO:0000259" key="1">
    <source>
        <dbReference type="Pfam" id="PF14214"/>
    </source>
</evidence>
<dbReference type="InterPro" id="IPR025476">
    <property type="entry name" value="Helitron_helicase-like"/>
</dbReference>
<proteinExistence type="predicted"/>
<protein>
    <recommendedName>
        <fullName evidence="1">Helitron helicase-like domain-containing protein</fullName>
    </recommendedName>
</protein>
<keyword evidence="3" id="KW-1185">Reference proteome</keyword>
<comment type="caution">
    <text evidence="2">The sequence shown here is derived from an EMBL/GenBank/DDBJ whole genome shotgun (WGS) entry which is preliminary data.</text>
</comment>
<dbReference type="Proteomes" id="UP001152320">
    <property type="component" value="Chromosome 1"/>
</dbReference>
<dbReference type="Pfam" id="PF14214">
    <property type="entry name" value="Helitron_like_N"/>
    <property type="match status" value="1"/>
</dbReference>
<feature type="domain" description="Helitron helicase-like" evidence="1">
    <location>
        <begin position="92"/>
        <end position="223"/>
    </location>
</feature>
<gene>
    <name evidence="2" type="ORF">HOLleu_01770</name>
</gene>